<dbReference type="RefSeq" id="WP_091184475.1">
    <property type="nucleotide sequence ID" value="NZ_FOFA01000009.1"/>
</dbReference>
<evidence type="ECO:0000313" key="1">
    <source>
        <dbReference type="EMBL" id="SER12345.1"/>
    </source>
</evidence>
<gene>
    <name evidence="1" type="ORF">SAMN05421756_10914</name>
</gene>
<proteinExistence type="predicted"/>
<dbReference type="STRING" id="1036181.SAMN05421756_10914"/>
<sequence>MSILNVLAHRATVERSTETMADGVPVRSWSVVGARIPVLLSRDKVVLDPTWTAEQHREAGVMCTLFALPAADIAPGDRVHLTRPALAGTFEVLPDPSAVLDLHGVHHHEHKVRSVA</sequence>
<accession>A0A1H9LMI1</accession>
<protein>
    <submittedName>
        <fullName evidence="1">Uncharacterized protein</fullName>
    </submittedName>
</protein>
<organism evidence="1 2">
    <name type="scientific">Microlunatus flavus</name>
    <dbReference type="NCBI Taxonomy" id="1036181"/>
    <lineage>
        <taxon>Bacteria</taxon>
        <taxon>Bacillati</taxon>
        <taxon>Actinomycetota</taxon>
        <taxon>Actinomycetes</taxon>
        <taxon>Propionibacteriales</taxon>
        <taxon>Propionibacteriaceae</taxon>
        <taxon>Microlunatus</taxon>
    </lineage>
</organism>
<name>A0A1H9LMI1_9ACTN</name>
<keyword evidence="2" id="KW-1185">Reference proteome</keyword>
<dbReference type="Proteomes" id="UP000198504">
    <property type="component" value="Unassembled WGS sequence"/>
</dbReference>
<dbReference type="EMBL" id="FOFA01000009">
    <property type="protein sequence ID" value="SER12345.1"/>
    <property type="molecule type" value="Genomic_DNA"/>
</dbReference>
<evidence type="ECO:0000313" key="2">
    <source>
        <dbReference type="Proteomes" id="UP000198504"/>
    </source>
</evidence>
<dbReference type="AlphaFoldDB" id="A0A1H9LMI1"/>
<reference evidence="2" key="1">
    <citation type="submission" date="2016-10" db="EMBL/GenBank/DDBJ databases">
        <authorList>
            <person name="Varghese N."/>
            <person name="Submissions S."/>
        </authorList>
    </citation>
    <scope>NUCLEOTIDE SEQUENCE [LARGE SCALE GENOMIC DNA]</scope>
    <source>
        <strain evidence="2">CGMCC 4.6856</strain>
    </source>
</reference>